<dbReference type="FunFam" id="1.10.630.10:FF:000012">
    <property type="entry name" value="Cytochrome P450 family protein"/>
    <property type="match status" value="1"/>
</dbReference>
<evidence type="ECO:0000313" key="13">
    <source>
        <dbReference type="EMBL" id="KAG9455307.1"/>
    </source>
</evidence>
<dbReference type="GO" id="GO:0020037">
    <property type="term" value="F:heme binding"/>
    <property type="evidence" value="ECO:0007669"/>
    <property type="project" value="InterPro"/>
</dbReference>
<keyword evidence="4 10" id="KW-0479">Metal-binding</keyword>
<feature type="binding site" description="axial binding residue" evidence="10">
    <location>
        <position position="459"/>
    </location>
    <ligand>
        <name>heme</name>
        <dbReference type="ChEBI" id="CHEBI:30413"/>
    </ligand>
    <ligandPart>
        <name>Fe</name>
        <dbReference type="ChEBI" id="CHEBI:18248"/>
    </ligandPart>
</feature>
<evidence type="ECO:0000256" key="8">
    <source>
        <dbReference type="ARBA" id="ARBA00023033"/>
    </source>
</evidence>
<dbReference type="InterPro" id="IPR051103">
    <property type="entry name" value="Plant_metabolite_P450s"/>
</dbReference>
<dbReference type="InterPro" id="IPR001128">
    <property type="entry name" value="Cyt_P450"/>
</dbReference>
<sequence length="518" mass="58883">MELYSIVLLSLIIAAGVAFLLSSGKQKKAKLPPGPVALPIIGNVYWLTKSLNEIESILREIRGRYGPAITLRIGSRSVVFVCDRTLAHDALVGKGATFADRPPPTAIGRILGAVQQNINNSAYGPVWRLLRRNLMTEILHPSRIKSYGEGRSWVLDLLIRKLRSECESAGSVRVMEQFQFATFCLLVFMCFGQRVDEEVVREIEKAQRDMLLNLRRFNVLSFSPRIGKWVFRKRWHDLLRIRKRQADVLLPLIRARKEAQTKEGREEREGGNSFEFSYVDSLFNLELPDEGGRKLTEEEILGLCSEILIAGTDTTSTAAQWIMANLVKYPQIQAKLVEEIHGIVKQRTSQVPAADFITEEELQKMKYLKAVVMEALRRHPPTSFLLPHVAKEEGEINGYVIPKGTNVNFTVADMAMDEKVWKDPMEFKPERFLEGEEEVDITGTREIKMMPFGAGRRICPGLGLAMLHLEYFVANLVMEFEWKTKEGEEVDLTGKREFTTVMKNPLNVVLRPRKIAHS</sequence>
<dbReference type="GO" id="GO:0016020">
    <property type="term" value="C:membrane"/>
    <property type="evidence" value="ECO:0007669"/>
    <property type="project" value="UniProtKB-SubCell"/>
</dbReference>
<keyword evidence="7 10" id="KW-0408">Iron</keyword>
<gene>
    <name evidence="13" type="ORF">H6P81_008211</name>
</gene>
<evidence type="ECO:0000256" key="6">
    <source>
        <dbReference type="ARBA" id="ARBA00023002"/>
    </source>
</evidence>
<evidence type="ECO:0008006" key="15">
    <source>
        <dbReference type="Google" id="ProtNLM"/>
    </source>
</evidence>
<dbReference type="InterPro" id="IPR017972">
    <property type="entry name" value="Cyt_P450_CS"/>
</dbReference>
<keyword evidence="6 11" id="KW-0560">Oxidoreductase</keyword>
<evidence type="ECO:0000256" key="10">
    <source>
        <dbReference type="PIRSR" id="PIRSR602401-1"/>
    </source>
</evidence>
<dbReference type="CDD" id="cd11075">
    <property type="entry name" value="CYP77_89"/>
    <property type="match status" value="1"/>
</dbReference>
<evidence type="ECO:0000256" key="9">
    <source>
        <dbReference type="ARBA" id="ARBA00023136"/>
    </source>
</evidence>
<evidence type="ECO:0000256" key="2">
    <source>
        <dbReference type="ARBA" id="ARBA00022617"/>
    </source>
</evidence>
<dbReference type="PANTHER" id="PTHR24298">
    <property type="entry name" value="FLAVONOID 3'-MONOOXYGENASE-RELATED"/>
    <property type="match status" value="1"/>
</dbReference>
<evidence type="ECO:0000256" key="7">
    <source>
        <dbReference type="ARBA" id="ARBA00023004"/>
    </source>
</evidence>
<evidence type="ECO:0000256" key="5">
    <source>
        <dbReference type="ARBA" id="ARBA00022989"/>
    </source>
</evidence>
<keyword evidence="3 12" id="KW-0812">Transmembrane</keyword>
<reference evidence="13 14" key="1">
    <citation type="submission" date="2021-07" db="EMBL/GenBank/DDBJ databases">
        <title>The Aristolochia fimbriata genome: insights into angiosperm evolution, floral development and chemical biosynthesis.</title>
        <authorList>
            <person name="Jiao Y."/>
        </authorList>
    </citation>
    <scope>NUCLEOTIDE SEQUENCE [LARGE SCALE GENOMIC DNA]</scope>
    <source>
        <strain evidence="13">IBCAS-2021</strain>
        <tissue evidence="13">Leaf</tissue>
    </source>
</reference>
<evidence type="ECO:0000256" key="3">
    <source>
        <dbReference type="ARBA" id="ARBA00022692"/>
    </source>
</evidence>
<dbReference type="InterPro" id="IPR036396">
    <property type="entry name" value="Cyt_P450_sf"/>
</dbReference>
<comment type="caution">
    <text evidence="13">The sequence shown here is derived from an EMBL/GenBank/DDBJ whole genome shotgun (WGS) entry which is preliminary data.</text>
</comment>
<dbReference type="PROSITE" id="PS00086">
    <property type="entry name" value="CYTOCHROME_P450"/>
    <property type="match status" value="1"/>
</dbReference>
<keyword evidence="5 12" id="KW-1133">Transmembrane helix</keyword>
<comment type="cofactor">
    <cofactor evidence="10">
        <name>heme</name>
        <dbReference type="ChEBI" id="CHEBI:30413"/>
    </cofactor>
</comment>
<dbReference type="GO" id="GO:0005506">
    <property type="term" value="F:iron ion binding"/>
    <property type="evidence" value="ECO:0007669"/>
    <property type="project" value="InterPro"/>
</dbReference>
<dbReference type="EMBL" id="JAINDJ010000003">
    <property type="protein sequence ID" value="KAG9455307.1"/>
    <property type="molecule type" value="Genomic_DNA"/>
</dbReference>
<organism evidence="13 14">
    <name type="scientific">Aristolochia fimbriata</name>
    <name type="common">White veined hardy Dutchman's pipe vine</name>
    <dbReference type="NCBI Taxonomy" id="158543"/>
    <lineage>
        <taxon>Eukaryota</taxon>
        <taxon>Viridiplantae</taxon>
        <taxon>Streptophyta</taxon>
        <taxon>Embryophyta</taxon>
        <taxon>Tracheophyta</taxon>
        <taxon>Spermatophyta</taxon>
        <taxon>Magnoliopsida</taxon>
        <taxon>Magnoliidae</taxon>
        <taxon>Piperales</taxon>
        <taxon>Aristolochiaceae</taxon>
        <taxon>Aristolochia</taxon>
    </lineage>
</organism>
<dbReference type="Proteomes" id="UP000825729">
    <property type="component" value="Unassembled WGS sequence"/>
</dbReference>
<dbReference type="PRINTS" id="PR00463">
    <property type="entry name" value="EP450I"/>
</dbReference>
<evidence type="ECO:0000256" key="12">
    <source>
        <dbReference type="SAM" id="Phobius"/>
    </source>
</evidence>
<dbReference type="PANTHER" id="PTHR24298:SF800">
    <property type="entry name" value="CYTOCHROME P450 89A2-RELATED"/>
    <property type="match status" value="1"/>
</dbReference>
<keyword evidence="8 11" id="KW-0503">Monooxygenase</keyword>
<dbReference type="Gene3D" id="1.10.630.10">
    <property type="entry name" value="Cytochrome P450"/>
    <property type="match status" value="1"/>
</dbReference>
<feature type="transmembrane region" description="Helical" evidence="12">
    <location>
        <begin position="6"/>
        <end position="23"/>
    </location>
</feature>
<comment type="subcellular location">
    <subcellularLocation>
        <location evidence="1">Membrane</location>
        <topology evidence="1">Single-pass membrane protein</topology>
    </subcellularLocation>
</comment>
<comment type="similarity">
    <text evidence="11">Belongs to the cytochrome P450 family.</text>
</comment>
<protein>
    <recommendedName>
        <fullName evidence="15">Cytochrome P450</fullName>
    </recommendedName>
</protein>
<proteinExistence type="inferred from homology"/>
<accession>A0AAV7F5N8</accession>
<dbReference type="PRINTS" id="PR00385">
    <property type="entry name" value="P450"/>
</dbReference>
<evidence type="ECO:0000256" key="1">
    <source>
        <dbReference type="ARBA" id="ARBA00004167"/>
    </source>
</evidence>
<dbReference type="Pfam" id="PF00067">
    <property type="entry name" value="p450"/>
    <property type="match status" value="1"/>
</dbReference>
<name>A0AAV7F5N8_ARIFI</name>
<keyword evidence="14" id="KW-1185">Reference proteome</keyword>
<evidence type="ECO:0000313" key="14">
    <source>
        <dbReference type="Proteomes" id="UP000825729"/>
    </source>
</evidence>
<keyword evidence="2 10" id="KW-0349">Heme</keyword>
<dbReference type="GO" id="GO:0016709">
    <property type="term" value="F:oxidoreductase activity, acting on paired donors, with incorporation or reduction of molecular oxygen, NAD(P)H as one donor, and incorporation of one atom of oxygen"/>
    <property type="evidence" value="ECO:0007669"/>
    <property type="project" value="TreeGrafter"/>
</dbReference>
<evidence type="ECO:0000256" key="11">
    <source>
        <dbReference type="RuleBase" id="RU000461"/>
    </source>
</evidence>
<dbReference type="SUPFAM" id="SSF48264">
    <property type="entry name" value="Cytochrome P450"/>
    <property type="match status" value="1"/>
</dbReference>
<dbReference type="AlphaFoldDB" id="A0AAV7F5N8"/>
<dbReference type="InterPro" id="IPR002401">
    <property type="entry name" value="Cyt_P450_E_grp-I"/>
</dbReference>
<keyword evidence="9 12" id="KW-0472">Membrane</keyword>
<evidence type="ECO:0000256" key="4">
    <source>
        <dbReference type="ARBA" id="ARBA00022723"/>
    </source>
</evidence>